<dbReference type="Pfam" id="PF04844">
    <property type="entry name" value="Ovate"/>
    <property type="match status" value="1"/>
</dbReference>
<organism evidence="9 10">
    <name type="scientific">Adiantum capillus-veneris</name>
    <name type="common">Maidenhair fern</name>
    <dbReference type="NCBI Taxonomy" id="13818"/>
    <lineage>
        <taxon>Eukaryota</taxon>
        <taxon>Viridiplantae</taxon>
        <taxon>Streptophyta</taxon>
        <taxon>Embryophyta</taxon>
        <taxon>Tracheophyta</taxon>
        <taxon>Polypodiopsida</taxon>
        <taxon>Polypodiidae</taxon>
        <taxon>Polypodiales</taxon>
        <taxon>Pteridineae</taxon>
        <taxon>Pteridaceae</taxon>
        <taxon>Vittarioideae</taxon>
        <taxon>Adiantum</taxon>
    </lineage>
</organism>
<feature type="compositionally biased region" description="Basic and acidic residues" evidence="7">
    <location>
        <begin position="130"/>
        <end position="143"/>
    </location>
</feature>
<dbReference type="AlphaFoldDB" id="A0A9D4UJN4"/>
<dbReference type="PANTHER" id="PTHR33057:SF70">
    <property type="entry name" value="TRANSCRIPTION REPRESSOR-RELATED"/>
    <property type="match status" value="1"/>
</dbReference>
<comment type="subcellular location">
    <subcellularLocation>
        <location evidence="1 6">Nucleus</location>
    </subcellularLocation>
</comment>
<keyword evidence="3 6" id="KW-0805">Transcription regulation</keyword>
<feature type="domain" description="OVATE" evidence="8">
    <location>
        <begin position="289"/>
        <end position="348"/>
    </location>
</feature>
<protein>
    <recommendedName>
        <fullName evidence="6">Transcription repressor</fullName>
    </recommendedName>
    <alternativeName>
        <fullName evidence="6">Ovate family protein</fullName>
    </alternativeName>
</protein>
<dbReference type="InterPro" id="IPR006458">
    <property type="entry name" value="Ovate_C"/>
</dbReference>
<dbReference type="PROSITE" id="PS51754">
    <property type="entry name" value="OVATE"/>
    <property type="match status" value="1"/>
</dbReference>
<evidence type="ECO:0000256" key="6">
    <source>
        <dbReference type="RuleBase" id="RU367028"/>
    </source>
</evidence>
<feature type="region of interest" description="Disordered" evidence="7">
    <location>
        <begin position="19"/>
        <end position="143"/>
    </location>
</feature>
<evidence type="ECO:0000256" key="7">
    <source>
        <dbReference type="SAM" id="MobiDB-lite"/>
    </source>
</evidence>
<evidence type="ECO:0000256" key="4">
    <source>
        <dbReference type="ARBA" id="ARBA00023163"/>
    </source>
</evidence>
<keyword evidence="2 6" id="KW-0678">Repressor</keyword>
<evidence type="ECO:0000256" key="5">
    <source>
        <dbReference type="ARBA" id="ARBA00023242"/>
    </source>
</evidence>
<dbReference type="PANTHER" id="PTHR33057">
    <property type="entry name" value="TRANSCRIPTION REPRESSOR OFP7-RELATED"/>
    <property type="match status" value="1"/>
</dbReference>
<dbReference type="InterPro" id="IPR038933">
    <property type="entry name" value="Ovate"/>
</dbReference>
<feature type="compositionally biased region" description="Pro residues" evidence="7">
    <location>
        <begin position="50"/>
        <end position="62"/>
    </location>
</feature>
<dbReference type="GO" id="GO:0045892">
    <property type="term" value="P:negative regulation of DNA-templated transcription"/>
    <property type="evidence" value="ECO:0007669"/>
    <property type="project" value="UniProtKB-UniRule"/>
</dbReference>
<evidence type="ECO:0000256" key="2">
    <source>
        <dbReference type="ARBA" id="ARBA00022491"/>
    </source>
</evidence>
<accession>A0A9D4UJN4</accession>
<keyword evidence="10" id="KW-1185">Reference proteome</keyword>
<feature type="compositionally biased region" description="Basic and acidic residues" evidence="7">
    <location>
        <begin position="93"/>
        <end position="110"/>
    </location>
</feature>
<comment type="caution">
    <text evidence="9">The sequence shown here is derived from an EMBL/GenBank/DDBJ whole genome shotgun (WGS) entry which is preliminary data.</text>
</comment>
<dbReference type="Proteomes" id="UP000886520">
    <property type="component" value="Chromosome 16"/>
</dbReference>
<name>A0A9D4UJN4_ADICA</name>
<sequence length="353" mass="39055">MGKLLQKLVNGIAPSWFTKVKSSAGSSPKKLALPFFGDGGSNTPNNKSAPPSPTTPPPPPAVPALIVEKSTTISRSSSSMQQNESDAANTDSLHPHEESHHSEDVSKQDISRSLSSMQRKESDAANGDSIHAHEESHLSEDVKKHYKPHSFQYMILLEDEISQQSQSGCGNSNIASEPHGQAMVEKQKVIQLHMQGDNYHDGQDGGQEAKCDSGYHENAYQDILLGLKRKSRSLQSEDGEDDVEEEEDIDWGGGDIKRWAWKRRKGEKGMMSCELPEGICSIVGNGRAVVKQSLEPHFTLWESMVEMIVGNGLWELGNLEFLLYCYLSLNEPHLHPIIQSSFLQVLKDLERIS</sequence>
<dbReference type="EMBL" id="JABFUD020000016">
    <property type="protein sequence ID" value="KAI5068744.1"/>
    <property type="molecule type" value="Genomic_DNA"/>
</dbReference>
<keyword evidence="4 6" id="KW-0804">Transcription</keyword>
<feature type="compositionally biased region" description="Polar residues" evidence="7">
    <location>
        <begin position="80"/>
        <end position="91"/>
    </location>
</feature>
<comment type="function">
    <text evidence="6">Transcriptional repressor that regulates multiple aspects of plant growth and development.</text>
</comment>
<proteinExistence type="predicted"/>
<dbReference type="GO" id="GO:0005634">
    <property type="term" value="C:nucleus"/>
    <property type="evidence" value="ECO:0007669"/>
    <property type="project" value="UniProtKB-SubCell"/>
</dbReference>
<gene>
    <name evidence="9" type="ORF">GOP47_0017089</name>
</gene>
<evidence type="ECO:0000313" key="9">
    <source>
        <dbReference type="EMBL" id="KAI5068744.1"/>
    </source>
</evidence>
<evidence type="ECO:0000256" key="1">
    <source>
        <dbReference type="ARBA" id="ARBA00004123"/>
    </source>
</evidence>
<evidence type="ECO:0000313" key="10">
    <source>
        <dbReference type="Proteomes" id="UP000886520"/>
    </source>
</evidence>
<evidence type="ECO:0000259" key="8">
    <source>
        <dbReference type="PROSITE" id="PS51754"/>
    </source>
</evidence>
<evidence type="ECO:0000256" key="3">
    <source>
        <dbReference type="ARBA" id="ARBA00023015"/>
    </source>
</evidence>
<dbReference type="OrthoDB" id="1928390at2759"/>
<reference evidence="9" key="1">
    <citation type="submission" date="2021-01" db="EMBL/GenBank/DDBJ databases">
        <title>Adiantum capillus-veneris genome.</title>
        <authorList>
            <person name="Fang Y."/>
            <person name="Liao Q."/>
        </authorList>
    </citation>
    <scope>NUCLEOTIDE SEQUENCE</scope>
    <source>
        <strain evidence="9">H3</strain>
        <tissue evidence="9">Leaf</tissue>
    </source>
</reference>
<feature type="compositionally biased region" description="Low complexity" evidence="7">
    <location>
        <begin position="70"/>
        <end position="79"/>
    </location>
</feature>
<keyword evidence="5 6" id="KW-0539">Nucleus</keyword>